<dbReference type="GO" id="GO:0005634">
    <property type="term" value="C:nucleus"/>
    <property type="evidence" value="ECO:0007669"/>
    <property type="project" value="TreeGrafter"/>
</dbReference>
<evidence type="ECO:0000256" key="3">
    <source>
        <dbReference type="ARBA" id="ARBA00022833"/>
    </source>
</evidence>
<evidence type="ECO:0000256" key="1">
    <source>
        <dbReference type="ARBA" id="ARBA00022723"/>
    </source>
</evidence>
<dbReference type="Pfam" id="PF01480">
    <property type="entry name" value="PWI"/>
    <property type="match status" value="1"/>
</dbReference>
<organism evidence="9">
    <name type="scientific">Timema monikensis</name>
    <dbReference type="NCBI Taxonomy" id="170555"/>
    <lineage>
        <taxon>Eukaryota</taxon>
        <taxon>Metazoa</taxon>
        <taxon>Ecdysozoa</taxon>
        <taxon>Arthropoda</taxon>
        <taxon>Hexapoda</taxon>
        <taxon>Insecta</taxon>
        <taxon>Pterygota</taxon>
        <taxon>Neoptera</taxon>
        <taxon>Polyneoptera</taxon>
        <taxon>Phasmatodea</taxon>
        <taxon>Timematodea</taxon>
        <taxon>Timematoidea</taxon>
        <taxon>Timematidae</taxon>
        <taxon>Timema</taxon>
    </lineage>
</organism>
<evidence type="ECO:0000313" key="9">
    <source>
        <dbReference type="EMBL" id="CAD7424508.1"/>
    </source>
</evidence>
<dbReference type="CDD" id="cd12257">
    <property type="entry name" value="RRM1_RBM26_like"/>
    <property type="match status" value="1"/>
</dbReference>
<feature type="compositionally biased region" description="Basic residues" evidence="7">
    <location>
        <begin position="650"/>
        <end position="659"/>
    </location>
</feature>
<dbReference type="InterPro" id="IPR000571">
    <property type="entry name" value="Znf_CCCH"/>
</dbReference>
<evidence type="ECO:0000259" key="8">
    <source>
        <dbReference type="PROSITE" id="PS50103"/>
    </source>
</evidence>
<feature type="region of interest" description="Disordered" evidence="7">
    <location>
        <begin position="550"/>
        <end position="754"/>
    </location>
</feature>
<dbReference type="InterPro" id="IPR002483">
    <property type="entry name" value="PWI_dom"/>
</dbReference>
<evidence type="ECO:0000256" key="6">
    <source>
        <dbReference type="PROSITE-ProRule" id="PRU00723"/>
    </source>
</evidence>
<dbReference type="PANTHER" id="PTHR14398:SF0">
    <property type="entry name" value="ZINC FINGER PROTEIN SWM"/>
    <property type="match status" value="1"/>
</dbReference>
<feature type="region of interest" description="Disordered" evidence="7">
    <location>
        <begin position="942"/>
        <end position="975"/>
    </location>
</feature>
<name>A0A7R9E108_9NEOP</name>
<sequence>MKLLRRSYPLWTAGKMLGMTQLTGLTIPHRFQGDHSDHFGAMRIRTPNRRECVLGDYCRARGTKVHNSVGPASVSAKPFLDWFTRSRPVATRTAEERHVRLSCKVTRYTSWLSCELEGLAGIHFPLAGELEGRAGIHFPLAGELKGLAGIHFPLAGELEGRAGIHFPLAGELEGLAGIHFPLARELEGLAGIHFPLAGELGGLAGIHFPLAGELEGRAGIHFPILHGPGNPNLSYSNEVYLHDNKMASSSVNLCGGGCGNMCHELDSADSKWRKNLDKRIDEVFEVLTSLSEKNEEVTKVKDRASALEITTSLHDTMLNELNQYSRINNIIVDRLPKVTDECVVDLVIKMGLELGVKVETMDINTAHRLKRPKHNSEIHAEFHKYIYCVYHTNINMIIEEPDKLKSWLAVVLEPMCDADPEALAKYIFALVKKDQPLNEMRQSMYEQLDVFLQNNTKGFVDKLIHALETQDYKFSELKTNSTSAMAITTSTPTSTTATFETSTDTSKVLSTEINLSVPLPSSIPSSILQSKTSSSHKTMAAFLSNLTPQLHTDTNTSVPSLPQSNSSNHTSEKLPSNSVKTHSHHHVSDGNNSVEQREDRNRYRRNHSPYGAARSRSRSWDKQRRSRSFDRRRGRDRTQAWRNKSPPSRRYNRERRRSWSHSVSPVDVVKSRTVSSRSKSRSPHYLHRDQYRARNHRTRSWSRSRSRSKSPSRSRSRSHSHSGPSSRSRERTHSKKEPTSGACTPTQDSNHGDVDMRLTMTSQSIQSVVSAGEGTSALNRTATPPAPGTFSSKRRCRDFDEKGYCMSGDVCPYDHGNDPVVVEDVSLSRVLALGPGSAPSTPAVTVPITVPPPRLPMNPVPHLRHAVPHHLRTPAPPSSEYNPDAPSMNIRMMMGQQQYHRPPMQGNMMGSRPMMYNSQPQRELINIPVVDQLHTYTSYRDTPAIASNSGTNNTYHRRPEGGTWEPWGGNQSNNVQRKRSFDYSRLGPKPRNLNNSSLELKKIPSLLNDITHLNNHFSKFGKIVNIQVCYEGDPEGAVVTFANHHEARNAYKSAEAVLNNRFIKVFWHNSANNDNNNNGNKIASRLGSPYAENKPETLLPRPSVKERLGVPIPGDLRTSVQTNISEKPLEKVIMSGNTLTKTLYIPTALKKQNSVVTSSILNSRLQAAAAAKKSLEFRVVKETLKKRQEEKRKQAMKLTTDLRKRKQLLITRQLGEQKFLVKKLEQGVKGPQERAAILSTIKMLQDSVDKLRRELMAIVEVGSAAKERLQQQQVSEVVSKKSEPEPTSDLVEDIFEDELIGDQIEFEDNIEGDEEDPQNDNDENLDENVGEIEPGAVGETLQSKKRKVLRLNPKFDPERHNI</sequence>
<feature type="compositionally biased region" description="Polar residues" evidence="7">
    <location>
        <begin position="550"/>
        <end position="580"/>
    </location>
</feature>
<dbReference type="PANTHER" id="PTHR14398">
    <property type="entry name" value="RNA RECOGNITION RRM/RNP DOMAIN"/>
    <property type="match status" value="1"/>
</dbReference>
<dbReference type="Gene3D" id="1.20.1390.10">
    <property type="entry name" value="PWI domain"/>
    <property type="match status" value="1"/>
</dbReference>
<evidence type="ECO:0000256" key="4">
    <source>
        <dbReference type="ARBA" id="ARBA00022884"/>
    </source>
</evidence>
<reference evidence="9" key="1">
    <citation type="submission" date="2020-11" db="EMBL/GenBank/DDBJ databases">
        <authorList>
            <person name="Tran Van P."/>
        </authorList>
    </citation>
    <scope>NUCLEOTIDE SEQUENCE</scope>
</reference>
<dbReference type="InterPro" id="IPR045137">
    <property type="entry name" value="RBM26/27"/>
</dbReference>
<feature type="domain" description="C3H1-type" evidence="8">
    <location>
        <begin position="790"/>
        <end position="818"/>
    </location>
</feature>
<feature type="compositionally biased region" description="Polar residues" evidence="7">
    <location>
        <begin position="942"/>
        <end position="954"/>
    </location>
</feature>
<dbReference type="SUPFAM" id="SSF54928">
    <property type="entry name" value="RNA-binding domain, RBD"/>
    <property type="match status" value="1"/>
</dbReference>
<feature type="compositionally biased region" description="Basic and acidic residues" evidence="7">
    <location>
        <begin position="1353"/>
        <end position="1362"/>
    </location>
</feature>
<feature type="region of interest" description="Disordered" evidence="7">
    <location>
        <begin position="1309"/>
        <end position="1362"/>
    </location>
</feature>
<keyword evidence="4" id="KW-0694">RNA-binding</keyword>
<evidence type="ECO:0000256" key="7">
    <source>
        <dbReference type="SAM" id="MobiDB-lite"/>
    </source>
</evidence>
<accession>A0A7R9E108</accession>
<keyword evidence="5" id="KW-0175">Coiled coil</keyword>
<feature type="compositionally biased region" description="Acidic residues" evidence="7">
    <location>
        <begin position="1309"/>
        <end position="1330"/>
    </location>
</feature>
<dbReference type="GO" id="GO:0008270">
    <property type="term" value="F:zinc ion binding"/>
    <property type="evidence" value="ECO:0007669"/>
    <property type="project" value="UniProtKB-KW"/>
</dbReference>
<keyword evidence="2 6" id="KW-0863">Zinc-finger</keyword>
<dbReference type="Gene3D" id="3.30.70.330">
    <property type="match status" value="1"/>
</dbReference>
<dbReference type="FunFam" id="3.30.70.330:FF:000330">
    <property type="entry name" value="RNA-binding motif protein 26"/>
    <property type="match status" value="1"/>
</dbReference>
<protein>
    <recommendedName>
        <fullName evidence="8">C3H1-type domain-containing protein</fullName>
    </recommendedName>
</protein>
<feature type="compositionally biased region" description="Basic and acidic residues" evidence="7">
    <location>
        <begin position="727"/>
        <end position="738"/>
    </location>
</feature>
<dbReference type="InterPro" id="IPR035979">
    <property type="entry name" value="RBD_domain_sf"/>
</dbReference>
<feature type="zinc finger region" description="C3H1-type" evidence="6">
    <location>
        <begin position="790"/>
        <end position="818"/>
    </location>
</feature>
<dbReference type="GO" id="GO:0003723">
    <property type="term" value="F:RNA binding"/>
    <property type="evidence" value="ECO:0007669"/>
    <property type="project" value="UniProtKB-KW"/>
</dbReference>
<evidence type="ECO:0000256" key="5">
    <source>
        <dbReference type="ARBA" id="ARBA00023054"/>
    </source>
</evidence>
<keyword evidence="1 6" id="KW-0479">Metal-binding</keyword>
<keyword evidence="3 6" id="KW-0862">Zinc</keyword>
<gene>
    <name evidence="9" type="ORF">TMSB3V08_LOCUS1451</name>
</gene>
<feature type="compositionally biased region" description="Basic and acidic residues" evidence="7">
    <location>
        <begin position="618"/>
        <end position="639"/>
    </location>
</feature>
<dbReference type="PROSITE" id="PS50103">
    <property type="entry name" value="ZF_C3H1"/>
    <property type="match status" value="1"/>
</dbReference>
<dbReference type="EMBL" id="OB792798">
    <property type="protein sequence ID" value="CAD7424508.1"/>
    <property type="molecule type" value="Genomic_DNA"/>
</dbReference>
<feature type="region of interest" description="Disordered" evidence="7">
    <location>
        <begin position="774"/>
        <end position="794"/>
    </location>
</feature>
<proteinExistence type="predicted"/>
<evidence type="ECO:0000256" key="2">
    <source>
        <dbReference type="ARBA" id="ARBA00022771"/>
    </source>
</evidence>
<dbReference type="InterPro" id="IPR012677">
    <property type="entry name" value="Nucleotide-bd_a/b_plait_sf"/>
</dbReference>
<feature type="compositionally biased region" description="Basic residues" evidence="7">
    <location>
        <begin position="693"/>
        <end position="720"/>
    </location>
</feature>